<protein>
    <submittedName>
        <fullName evidence="8">MFS transporter</fullName>
    </submittedName>
</protein>
<organism evidence="8 9">
    <name type="scientific">Eggerthella guodeyinii</name>
    <dbReference type="NCBI Taxonomy" id="2690837"/>
    <lineage>
        <taxon>Bacteria</taxon>
        <taxon>Bacillati</taxon>
        <taxon>Actinomycetota</taxon>
        <taxon>Coriobacteriia</taxon>
        <taxon>Eggerthellales</taxon>
        <taxon>Eggerthellaceae</taxon>
        <taxon>Eggerthella</taxon>
    </lineage>
</organism>
<dbReference type="GO" id="GO:0005886">
    <property type="term" value="C:plasma membrane"/>
    <property type="evidence" value="ECO:0007669"/>
    <property type="project" value="UniProtKB-SubCell"/>
</dbReference>
<dbReference type="KEGG" id="egd:GS424_006210"/>
<dbReference type="AlphaFoldDB" id="A0A6L7IV48"/>
<feature type="domain" description="Major facilitator superfamily (MFS) profile" evidence="7">
    <location>
        <begin position="17"/>
        <end position="440"/>
    </location>
</feature>
<dbReference type="InterPro" id="IPR036259">
    <property type="entry name" value="MFS_trans_sf"/>
</dbReference>
<dbReference type="PANTHER" id="PTHR23517">
    <property type="entry name" value="RESISTANCE PROTEIN MDTM, PUTATIVE-RELATED-RELATED"/>
    <property type="match status" value="1"/>
</dbReference>
<dbReference type="InterPro" id="IPR050171">
    <property type="entry name" value="MFS_Transporters"/>
</dbReference>
<evidence type="ECO:0000313" key="8">
    <source>
        <dbReference type="EMBL" id="QOS69435.1"/>
    </source>
</evidence>
<keyword evidence="2" id="KW-0813">Transport</keyword>
<keyword evidence="4" id="KW-0812">Transmembrane</keyword>
<evidence type="ECO:0000313" key="9">
    <source>
        <dbReference type="Proteomes" id="UP000478463"/>
    </source>
</evidence>
<dbReference type="PROSITE" id="PS00216">
    <property type="entry name" value="SUGAR_TRANSPORT_1"/>
    <property type="match status" value="1"/>
</dbReference>
<dbReference type="InterPro" id="IPR005829">
    <property type="entry name" value="Sugar_transporter_CS"/>
</dbReference>
<dbReference type="PANTHER" id="PTHR23517:SF2">
    <property type="entry name" value="MULTIDRUG RESISTANCE PROTEIN MDTH"/>
    <property type="match status" value="1"/>
</dbReference>
<dbReference type="Proteomes" id="UP000478463">
    <property type="component" value="Chromosome"/>
</dbReference>
<gene>
    <name evidence="8" type="ORF">GS424_006210</name>
</gene>
<proteinExistence type="predicted"/>
<evidence type="ECO:0000256" key="4">
    <source>
        <dbReference type="ARBA" id="ARBA00022692"/>
    </source>
</evidence>
<evidence type="ECO:0000256" key="2">
    <source>
        <dbReference type="ARBA" id="ARBA00022448"/>
    </source>
</evidence>
<dbReference type="EMBL" id="CP063310">
    <property type="protein sequence ID" value="QOS69435.1"/>
    <property type="molecule type" value="Genomic_DNA"/>
</dbReference>
<dbReference type="PROSITE" id="PS50850">
    <property type="entry name" value="MFS"/>
    <property type="match status" value="1"/>
</dbReference>
<comment type="subcellular location">
    <subcellularLocation>
        <location evidence="1">Cell membrane</location>
        <topology evidence="1">Multi-pass membrane protein</topology>
    </subcellularLocation>
</comment>
<dbReference type="GO" id="GO:0022857">
    <property type="term" value="F:transmembrane transporter activity"/>
    <property type="evidence" value="ECO:0007669"/>
    <property type="project" value="InterPro"/>
</dbReference>
<dbReference type="Gene3D" id="1.20.1250.20">
    <property type="entry name" value="MFS general substrate transporter like domains"/>
    <property type="match status" value="1"/>
</dbReference>
<accession>A0A6L7IV48</accession>
<dbReference type="InterPro" id="IPR020846">
    <property type="entry name" value="MFS_dom"/>
</dbReference>
<dbReference type="RefSeq" id="WP_160943205.1">
    <property type="nucleotide sequence ID" value="NZ_CP063310.1"/>
</dbReference>
<evidence type="ECO:0000256" key="6">
    <source>
        <dbReference type="ARBA" id="ARBA00023136"/>
    </source>
</evidence>
<sequence length="443" mass="47586">MHAEKTSSPRPGLTRKTWTLIILLSFFGQVAWALENNFFNLFIQDVFNASLADVALMVSASALTAAATTLFVGAWSDRVGRRKAFIGAGTILWGASIIVFAYLQTISLALAGTAAAAMAFGVTLTIVFDCVMTFFGSLANDSCFNAWVTDITTEKNRGKVEGVNSAMPLLAMLAVFGGAMFLMIVRPDGTVTYDYPLFFTIVGVAVVVLGIVVVLLMQDSRPERTQAGGYLDNVRYGFRPRAVSEHRMLYLVLLAYLVFATALQVFMPYYVLYLRLPYILGENYVFVMAPGIVIAAVFTILYGKRVDRRGFLRAVVVPLALFVAGCLVLTLLTSAAGVFVGSVLMLCGYLGAVACFGAEVRNNTPAGYVGAFQGVRIFMAVLIPMLVGPWIGSTLSATSGAIGFGVVGDGFTPSSLIFLGGAVVALLTFAVLPFIRAQRRRND</sequence>
<dbReference type="SUPFAM" id="SSF103473">
    <property type="entry name" value="MFS general substrate transporter"/>
    <property type="match status" value="1"/>
</dbReference>
<evidence type="ECO:0000256" key="1">
    <source>
        <dbReference type="ARBA" id="ARBA00004651"/>
    </source>
</evidence>
<keyword evidence="5" id="KW-1133">Transmembrane helix</keyword>
<dbReference type="InterPro" id="IPR011701">
    <property type="entry name" value="MFS"/>
</dbReference>
<name>A0A6L7IV48_9ACTN</name>
<evidence type="ECO:0000259" key="7">
    <source>
        <dbReference type="PROSITE" id="PS50850"/>
    </source>
</evidence>
<evidence type="ECO:0000256" key="3">
    <source>
        <dbReference type="ARBA" id="ARBA00022475"/>
    </source>
</evidence>
<evidence type="ECO:0000256" key="5">
    <source>
        <dbReference type="ARBA" id="ARBA00022989"/>
    </source>
</evidence>
<reference evidence="8 9" key="1">
    <citation type="submission" date="2020-10" db="EMBL/GenBank/DDBJ databases">
        <title>Eggerthella sp. nov., isolated from human feces.</title>
        <authorList>
            <person name="Yajun G."/>
        </authorList>
    </citation>
    <scope>NUCLEOTIDE SEQUENCE [LARGE SCALE GENOMIC DNA]</scope>
    <source>
        <strain evidence="8 9">HF-1101</strain>
    </source>
</reference>
<keyword evidence="6" id="KW-0472">Membrane</keyword>
<dbReference type="Pfam" id="PF07690">
    <property type="entry name" value="MFS_1"/>
    <property type="match status" value="1"/>
</dbReference>
<keyword evidence="3" id="KW-1003">Cell membrane</keyword>